<dbReference type="InterPro" id="IPR044926">
    <property type="entry name" value="RGS_subdomain_2"/>
</dbReference>
<evidence type="ECO:0000256" key="1">
    <source>
        <dbReference type="SAM" id="MobiDB-lite"/>
    </source>
</evidence>
<gene>
    <name evidence="3" type="ORF">MFIFM68171_08292</name>
</gene>
<keyword evidence="4" id="KW-1185">Reference proteome</keyword>
<proteinExistence type="predicted"/>
<evidence type="ECO:0000256" key="2">
    <source>
        <dbReference type="SAM" id="Phobius"/>
    </source>
</evidence>
<dbReference type="SUPFAM" id="SSF48097">
    <property type="entry name" value="Regulator of G-protein signaling, RGS"/>
    <property type="match status" value="1"/>
</dbReference>
<sequence length="463" mass="51136">MRLTLPSWLSWYKKPEYRDFKEYANNVSSGKRALSPDGRKGAIPSRLRLDRILANKTCSPMSLYDFYMYLKYIEFSAENLEFYIWYKNYEAAYAKGLTAIDDKDYGSMPSATTSTSSVAPIKAEDNRSWIEDPDDNDGSDTEAANETLHRISQLISTSALCTSKSACAPFSFPQPAATKHGAPSSAAQSATINILNPSENLLHDLPTITSLFLLPSSPKELNIPAALRDQALASLARTSHPAALKPVAEHAYSLLRNCSHRNFVRLGVGNGTFETVCVATVLGWANLLAGFLLVACRAVAPHRGAHSRWEVWAAWPLWWLGVSLVLSGLRGSCFFLLLFGRRQRLPWERFDDDDDDHDDDRHQNHPHVDGTTAHRGGPGASGDGRAGGGVAAGGMSANKQVKGFSLGRAVGRLMIFDRRIKVKERNLRRLQRKIVLQSLVGGSVFATICVGVFIWLPVWRETV</sequence>
<accession>A0ABQ0GJY3</accession>
<dbReference type="GeneID" id="98179035"/>
<dbReference type="RefSeq" id="XP_070919813.1">
    <property type="nucleotide sequence ID" value="XM_071063712.1"/>
</dbReference>
<feature type="compositionally biased region" description="Basic and acidic residues" evidence="1">
    <location>
        <begin position="359"/>
        <end position="368"/>
    </location>
</feature>
<evidence type="ECO:0000313" key="3">
    <source>
        <dbReference type="EMBL" id="GAB1318082.1"/>
    </source>
</evidence>
<keyword evidence="2" id="KW-0472">Membrane</keyword>
<evidence type="ECO:0000313" key="4">
    <source>
        <dbReference type="Proteomes" id="UP001628179"/>
    </source>
</evidence>
<comment type="caution">
    <text evidence="3">The sequence shown here is derived from an EMBL/GenBank/DDBJ whole genome shotgun (WGS) entry which is preliminary data.</text>
</comment>
<keyword evidence="2" id="KW-0812">Transmembrane</keyword>
<name>A0ABQ0GJY3_9PEZI</name>
<dbReference type="Gene3D" id="1.10.167.10">
    <property type="entry name" value="Regulator of G-protein Signalling 4, domain 2"/>
    <property type="match status" value="1"/>
</dbReference>
<feature type="compositionally biased region" description="Gly residues" evidence="1">
    <location>
        <begin position="376"/>
        <end position="391"/>
    </location>
</feature>
<dbReference type="Proteomes" id="UP001628179">
    <property type="component" value="Unassembled WGS sequence"/>
</dbReference>
<feature type="region of interest" description="Disordered" evidence="1">
    <location>
        <begin position="109"/>
        <end position="142"/>
    </location>
</feature>
<dbReference type="PANTHER" id="PTHR39466:SF1">
    <property type="entry name" value="RGS DOMAIN-CONTAINING PROTEIN"/>
    <property type="match status" value="1"/>
</dbReference>
<feature type="transmembrane region" description="Helical" evidence="2">
    <location>
        <begin position="434"/>
        <end position="456"/>
    </location>
</feature>
<dbReference type="InterPro" id="IPR036305">
    <property type="entry name" value="RGS_sf"/>
</dbReference>
<feature type="region of interest" description="Disordered" evidence="1">
    <location>
        <begin position="354"/>
        <end position="391"/>
    </location>
</feature>
<dbReference type="PANTHER" id="PTHR39466">
    <property type="entry name" value="RGS DOMAIN-CONTAINING PROTEIN"/>
    <property type="match status" value="1"/>
</dbReference>
<reference evidence="3 4" key="1">
    <citation type="submission" date="2024-09" db="EMBL/GenBank/DDBJ databases">
        <title>Itraconazole resistance in Madurella fahalii resulting from another homologue of gene encoding cytochrome P450 14-alpha sterol demethylase (CYP51).</title>
        <authorList>
            <person name="Yoshioka I."/>
            <person name="Fahal A.H."/>
            <person name="Kaneko S."/>
            <person name="Yaguchi T."/>
        </authorList>
    </citation>
    <scope>NUCLEOTIDE SEQUENCE [LARGE SCALE GENOMIC DNA]</scope>
    <source>
        <strain evidence="3 4">IFM 68171</strain>
    </source>
</reference>
<dbReference type="EMBL" id="BAAFSV010000004">
    <property type="protein sequence ID" value="GAB1318082.1"/>
    <property type="molecule type" value="Genomic_DNA"/>
</dbReference>
<organism evidence="3 4">
    <name type="scientific">Madurella fahalii</name>
    <dbReference type="NCBI Taxonomy" id="1157608"/>
    <lineage>
        <taxon>Eukaryota</taxon>
        <taxon>Fungi</taxon>
        <taxon>Dikarya</taxon>
        <taxon>Ascomycota</taxon>
        <taxon>Pezizomycotina</taxon>
        <taxon>Sordariomycetes</taxon>
        <taxon>Sordariomycetidae</taxon>
        <taxon>Sordariales</taxon>
        <taxon>Sordariales incertae sedis</taxon>
        <taxon>Madurella</taxon>
    </lineage>
</organism>
<feature type="transmembrane region" description="Helical" evidence="2">
    <location>
        <begin position="315"/>
        <end position="339"/>
    </location>
</feature>
<feature type="compositionally biased region" description="Acidic residues" evidence="1">
    <location>
        <begin position="131"/>
        <end position="140"/>
    </location>
</feature>
<keyword evidence="2" id="KW-1133">Transmembrane helix</keyword>
<protein>
    <submittedName>
        <fullName evidence="3">RGS domain-containing protein</fullName>
    </submittedName>
</protein>